<feature type="compositionally biased region" description="Low complexity" evidence="1">
    <location>
        <begin position="56"/>
        <end position="67"/>
    </location>
</feature>
<dbReference type="OrthoDB" id="3255301at2759"/>
<dbReference type="EMBL" id="KN822942">
    <property type="protein sequence ID" value="KIO34536.1"/>
    <property type="molecule type" value="Genomic_DNA"/>
</dbReference>
<sequence length="107" mass="11197">MSSTIAPMTKLSPLNPTFARSPLSQSSPSSPLSPTSSFSSPTSPTSGARLLPKRGPSFPSSRPLRPFASVKTAISKPTVKIIQPPAGLCGPQFFVLDMTQGELARQA</sequence>
<feature type="region of interest" description="Disordered" evidence="1">
    <location>
        <begin position="1"/>
        <end position="67"/>
    </location>
</feature>
<dbReference type="HOGENOM" id="CLU_172714_0_0_1"/>
<protein>
    <submittedName>
        <fullName evidence="2">Uncharacterized protein</fullName>
    </submittedName>
</protein>
<name>A0A0C3QX13_9AGAM</name>
<accession>A0A0C3QX13</accession>
<dbReference type="Proteomes" id="UP000054248">
    <property type="component" value="Unassembled WGS sequence"/>
</dbReference>
<proteinExistence type="predicted"/>
<feature type="compositionally biased region" description="Low complexity" evidence="1">
    <location>
        <begin position="21"/>
        <end position="46"/>
    </location>
</feature>
<evidence type="ECO:0000256" key="1">
    <source>
        <dbReference type="SAM" id="MobiDB-lite"/>
    </source>
</evidence>
<keyword evidence="3" id="KW-1185">Reference proteome</keyword>
<organism evidence="2 3">
    <name type="scientific">Tulasnella calospora MUT 4182</name>
    <dbReference type="NCBI Taxonomy" id="1051891"/>
    <lineage>
        <taxon>Eukaryota</taxon>
        <taxon>Fungi</taxon>
        <taxon>Dikarya</taxon>
        <taxon>Basidiomycota</taxon>
        <taxon>Agaricomycotina</taxon>
        <taxon>Agaricomycetes</taxon>
        <taxon>Cantharellales</taxon>
        <taxon>Tulasnellaceae</taxon>
        <taxon>Tulasnella</taxon>
    </lineage>
</organism>
<reference evidence="2 3" key="1">
    <citation type="submission" date="2014-04" db="EMBL/GenBank/DDBJ databases">
        <authorList>
            <consortium name="DOE Joint Genome Institute"/>
            <person name="Kuo A."/>
            <person name="Girlanda M."/>
            <person name="Perotto S."/>
            <person name="Kohler A."/>
            <person name="Nagy L.G."/>
            <person name="Floudas D."/>
            <person name="Copeland A."/>
            <person name="Barry K.W."/>
            <person name="Cichocki N."/>
            <person name="Veneault-Fourrey C."/>
            <person name="LaButti K."/>
            <person name="Lindquist E.A."/>
            <person name="Lipzen A."/>
            <person name="Lundell T."/>
            <person name="Morin E."/>
            <person name="Murat C."/>
            <person name="Sun H."/>
            <person name="Tunlid A."/>
            <person name="Henrissat B."/>
            <person name="Grigoriev I.V."/>
            <person name="Hibbett D.S."/>
            <person name="Martin F."/>
            <person name="Nordberg H.P."/>
            <person name="Cantor M.N."/>
            <person name="Hua S.X."/>
        </authorList>
    </citation>
    <scope>NUCLEOTIDE SEQUENCE [LARGE SCALE GENOMIC DNA]</scope>
    <source>
        <strain evidence="2 3">MUT 4182</strain>
    </source>
</reference>
<reference evidence="3" key="2">
    <citation type="submission" date="2015-01" db="EMBL/GenBank/DDBJ databases">
        <title>Evolutionary Origins and Diversification of the Mycorrhizal Mutualists.</title>
        <authorList>
            <consortium name="DOE Joint Genome Institute"/>
            <consortium name="Mycorrhizal Genomics Consortium"/>
            <person name="Kohler A."/>
            <person name="Kuo A."/>
            <person name="Nagy L.G."/>
            <person name="Floudas D."/>
            <person name="Copeland A."/>
            <person name="Barry K.W."/>
            <person name="Cichocki N."/>
            <person name="Veneault-Fourrey C."/>
            <person name="LaButti K."/>
            <person name="Lindquist E.A."/>
            <person name="Lipzen A."/>
            <person name="Lundell T."/>
            <person name="Morin E."/>
            <person name="Murat C."/>
            <person name="Riley R."/>
            <person name="Ohm R."/>
            <person name="Sun H."/>
            <person name="Tunlid A."/>
            <person name="Henrissat B."/>
            <person name="Grigoriev I.V."/>
            <person name="Hibbett D.S."/>
            <person name="Martin F."/>
        </authorList>
    </citation>
    <scope>NUCLEOTIDE SEQUENCE [LARGE SCALE GENOMIC DNA]</scope>
    <source>
        <strain evidence="3">MUT 4182</strain>
    </source>
</reference>
<evidence type="ECO:0000313" key="2">
    <source>
        <dbReference type="EMBL" id="KIO34536.1"/>
    </source>
</evidence>
<gene>
    <name evidence="2" type="ORF">M407DRAFT_240429</name>
</gene>
<dbReference type="AlphaFoldDB" id="A0A0C3QX13"/>
<evidence type="ECO:0000313" key="3">
    <source>
        <dbReference type="Proteomes" id="UP000054248"/>
    </source>
</evidence>